<dbReference type="RefSeq" id="WP_025343691.1">
    <property type="nucleotide sequence ID" value="NZ_CP017111.1"/>
</dbReference>
<evidence type="ECO:0000259" key="1">
    <source>
        <dbReference type="PROSITE" id="PS50112"/>
    </source>
</evidence>
<reference evidence="3" key="1">
    <citation type="submission" date="2016-08" db="EMBL/GenBank/DDBJ databases">
        <title>Complete genome sequence of the organohalide-respiring Epsilonproteobacterium Sulfurospirillum halorespirans.</title>
        <authorList>
            <person name="Goris T."/>
            <person name="Zimmermann J."/>
            <person name="Schenz B."/>
            <person name="Lemos M."/>
            <person name="Hackermueller J."/>
            <person name="Diekert G."/>
        </authorList>
    </citation>
    <scope>NUCLEOTIDE SEQUENCE [LARGE SCALE GENOMIC DNA]</scope>
    <source>
        <strain>DSM 13726</strain>
        <strain evidence="3">PCE-M2</strain>
    </source>
</reference>
<dbReference type="InterPro" id="IPR035965">
    <property type="entry name" value="PAS-like_dom_sf"/>
</dbReference>
<dbReference type="Proteomes" id="UP000094609">
    <property type="component" value="Chromosome"/>
</dbReference>
<gene>
    <name evidence="2" type="ORF">SHALO_0499</name>
</gene>
<dbReference type="PROSITE" id="PS50112">
    <property type="entry name" value="PAS"/>
    <property type="match status" value="1"/>
</dbReference>
<name>A0A1D7TH08_9BACT</name>
<dbReference type="STRING" id="1193502.SHALO_0499"/>
<dbReference type="KEGG" id="shal:SHALO_0499"/>
<dbReference type="AlphaFoldDB" id="A0A1D7TH08"/>
<feature type="domain" description="PAS" evidence="1">
    <location>
        <begin position="23"/>
        <end position="74"/>
    </location>
</feature>
<dbReference type="CDD" id="cd00130">
    <property type="entry name" value="PAS"/>
    <property type="match status" value="1"/>
</dbReference>
<dbReference type="InterPro" id="IPR000014">
    <property type="entry name" value="PAS"/>
</dbReference>
<dbReference type="PATRIC" id="fig|1193502.14.peg.509"/>
<dbReference type="NCBIfam" id="TIGR00229">
    <property type="entry name" value="sensory_box"/>
    <property type="match status" value="1"/>
</dbReference>
<dbReference type="Pfam" id="PF08447">
    <property type="entry name" value="PAS_3"/>
    <property type="match status" value="1"/>
</dbReference>
<dbReference type="SUPFAM" id="SSF55785">
    <property type="entry name" value="PYP-like sensor domain (PAS domain)"/>
    <property type="match status" value="1"/>
</dbReference>
<dbReference type="Gene3D" id="3.30.450.20">
    <property type="entry name" value="PAS domain"/>
    <property type="match status" value="1"/>
</dbReference>
<evidence type="ECO:0000313" key="2">
    <source>
        <dbReference type="EMBL" id="AOO64289.1"/>
    </source>
</evidence>
<sequence length="168" mass="19206">MSITQKGDELCFDENLFIVSKTDLKGRITYANDLFIEISGFKESELIGAAHNVLRHPDMPKAIFKLLWERVQAGKEVFAYVKNRTKNNQYYWVHAYITPIIDTNTNQLIGYHSVRRAPSQKGLDVIIPLYQKMLNAERQGGISASNTVLENTLSQLKVSYDAFILSYE</sequence>
<dbReference type="InterPro" id="IPR013655">
    <property type="entry name" value="PAS_fold_3"/>
</dbReference>
<proteinExistence type="predicted"/>
<dbReference type="EMBL" id="CP017111">
    <property type="protein sequence ID" value="AOO64289.1"/>
    <property type="molecule type" value="Genomic_DNA"/>
</dbReference>
<organism evidence="2 3">
    <name type="scientific">Sulfurospirillum halorespirans DSM 13726</name>
    <dbReference type="NCBI Taxonomy" id="1193502"/>
    <lineage>
        <taxon>Bacteria</taxon>
        <taxon>Pseudomonadati</taxon>
        <taxon>Campylobacterota</taxon>
        <taxon>Epsilonproteobacteria</taxon>
        <taxon>Campylobacterales</taxon>
        <taxon>Sulfurospirillaceae</taxon>
        <taxon>Sulfurospirillum</taxon>
    </lineage>
</organism>
<evidence type="ECO:0000313" key="3">
    <source>
        <dbReference type="Proteomes" id="UP000094609"/>
    </source>
</evidence>
<protein>
    <submittedName>
        <fullName evidence="2">Putative signal-transduction sensor protein</fullName>
    </submittedName>
</protein>
<keyword evidence="3" id="KW-1185">Reference proteome</keyword>
<accession>A0A1D7TH08</accession>